<dbReference type="InterPro" id="IPR002993">
    <property type="entry name" value="ODC_AZ"/>
</dbReference>
<reference evidence="5" key="1">
    <citation type="submission" date="2020-01" db="EMBL/GenBank/DDBJ databases">
        <title>Genome Sequencing of Three Apophysomyces-Like Fungal Strains Confirms a Novel Fungal Genus in the Mucoromycota with divergent Burkholderia-like Endosymbiotic Bacteria.</title>
        <authorList>
            <person name="Stajich J.E."/>
            <person name="Macias A.M."/>
            <person name="Carter-House D."/>
            <person name="Lovett B."/>
            <person name="Kasson L.R."/>
            <person name="Berry K."/>
            <person name="Grigoriev I."/>
            <person name="Chang Y."/>
            <person name="Spatafora J."/>
            <person name="Kasson M.T."/>
        </authorList>
    </citation>
    <scope>NUCLEOTIDE SEQUENCE</scope>
    <source>
        <strain evidence="5">NRRL A-21654</strain>
    </source>
</reference>
<name>A0A8H7BVV4_9FUNG</name>
<dbReference type="AlphaFoldDB" id="A0A8H7BVV4"/>
<comment type="subunit">
    <text evidence="3">Interacts with ODC and thereby sterically blocks ODC homodimerization.</text>
</comment>
<evidence type="ECO:0008006" key="7">
    <source>
        <dbReference type="Google" id="ProtNLM"/>
    </source>
</evidence>
<dbReference type="EMBL" id="JABAYA010000042">
    <property type="protein sequence ID" value="KAF7728191.1"/>
    <property type="molecule type" value="Genomic_DNA"/>
</dbReference>
<dbReference type="SUPFAM" id="SSF55729">
    <property type="entry name" value="Acyl-CoA N-acyltransferases (Nat)"/>
    <property type="match status" value="1"/>
</dbReference>
<comment type="similarity">
    <text evidence="2">Belongs to the ODC antizyme family.</text>
</comment>
<dbReference type="Gene3D" id="3.40.630.60">
    <property type="match status" value="1"/>
</dbReference>
<gene>
    <name evidence="5" type="ORF">EC973_006585</name>
</gene>
<evidence type="ECO:0000256" key="1">
    <source>
        <dbReference type="ARBA" id="ARBA00002307"/>
    </source>
</evidence>
<evidence type="ECO:0000256" key="2">
    <source>
        <dbReference type="ARBA" id="ARBA00008796"/>
    </source>
</evidence>
<evidence type="ECO:0000256" key="3">
    <source>
        <dbReference type="ARBA" id="ARBA00011486"/>
    </source>
</evidence>
<keyword evidence="4" id="KW-0688">Ribosomal frameshifting</keyword>
<keyword evidence="6" id="KW-1185">Reference proteome</keyword>
<dbReference type="GO" id="GO:0008073">
    <property type="term" value="F:ornithine decarboxylase inhibitor activity"/>
    <property type="evidence" value="ECO:0007669"/>
    <property type="project" value="InterPro"/>
</dbReference>
<evidence type="ECO:0000256" key="4">
    <source>
        <dbReference type="ARBA" id="ARBA00022758"/>
    </source>
</evidence>
<dbReference type="Proteomes" id="UP000605846">
    <property type="component" value="Unassembled WGS sequence"/>
</dbReference>
<organism evidence="5 6">
    <name type="scientific">Apophysomyces ossiformis</name>
    <dbReference type="NCBI Taxonomy" id="679940"/>
    <lineage>
        <taxon>Eukaryota</taxon>
        <taxon>Fungi</taxon>
        <taxon>Fungi incertae sedis</taxon>
        <taxon>Mucoromycota</taxon>
        <taxon>Mucoromycotina</taxon>
        <taxon>Mucoromycetes</taxon>
        <taxon>Mucorales</taxon>
        <taxon>Mucorineae</taxon>
        <taxon>Mucoraceae</taxon>
        <taxon>Apophysomyces</taxon>
    </lineage>
</organism>
<comment type="caution">
    <text evidence="5">The sequence shown here is derived from an EMBL/GenBank/DDBJ whole genome shotgun (WGS) entry which is preliminary data.</text>
</comment>
<accession>A0A8H7BVV4</accession>
<evidence type="ECO:0000313" key="6">
    <source>
        <dbReference type="Proteomes" id="UP000605846"/>
    </source>
</evidence>
<dbReference type="Pfam" id="PF02100">
    <property type="entry name" value="ODC_AZ"/>
    <property type="match status" value="1"/>
</dbReference>
<dbReference type="InterPro" id="IPR016181">
    <property type="entry name" value="Acyl_CoA_acyltransferase"/>
</dbReference>
<dbReference type="InterPro" id="IPR038581">
    <property type="entry name" value="ODC_AZ_sf"/>
</dbReference>
<dbReference type="GO" id="GO:0075523">
    <property type="term" value="P:viral translational frameshifting"/>
    <property type="evidence" value="ECO:0007669"/>
    <property type="project" value="UniProtKB-KW"/>
</dbReference>
<comment type="function">
    <text evidence="1">Ornithine decarboxylase (ODC) antizyme protein that negatively regulates ODC activity and intracellular polyamine biosynthesis in response to increased intracellular polyamine levels. Binds to ODC monomers, inhibiting the assembly of the functional ODC homodimer, and targets the monomers for ubiquitin-independent proteolytic destruction by the 26S proteasome.</text>
</comment>
<dbReference type="OrthoDB" id="5959761at2759"/>
<proteinExistence type="inferred from homology"/>
<sequence length="203" mass="22533">MIIASPVKKDTAIPLETLHPANPVETIYFPYGHNEEKLDVVDVQKRNSGNQNHCMVVPLSLSKMPLPVDKDFVTQLFGQSSPIHHQVEEILAISTTFQTSTCKRTLQCQAFIFGNTVFLSSPLTGNNSGLSNWADGEFQACITHLIELAEEKTGCGALVVAVDRQNEDSVNMVLRAFMYLGFQMVDPTVYHQEPSFVLVGYEL</sequence>
<protein>
    <recommendedName>
        <fullName evidence="7">Ornithine decarboxylase antizyme</fullName>
    </recommendedName>
</protein>
<evidence type="ECO:0000313" key="5">
    <source>
        <dbReference type="EMBL" id="KAF7728191.1"/>
    </source>
</evidence>